<evidence type="ECO:0000313" key="4">
    <source>
        <dbReference type="Proteomes" id="UP000310818"/>
    </source>
</evidence>
<protein>
    <submittedName>
        <fullName evidence="3">Uncharacterized protein</fullName>
    </submittedName>
</protein>
<name>A0A0F7YFW8_STREE</name>
<dbReference type="EMBL" id="JAVPGZ010000214">
    <property type="protein sequence ID" value="MDS8038813.1"/>
    <property type="molecule type" value="Genomic_DNA"/>
</dbReference>
<feature type="transmembrane region" description="Helical" evidence="1">
    <location>
        <begin position="31"/>
        <end position="51"/>
    </location>
</feature>
<evidence type="ECO:0000313" key="3">
    <source>
        <dbReference type="EMBL" id="VNH01178.1"/>
    </source>
</evidence>
<feature type="transmembrane region" description="Helical" evidence="1">
    <location>
        <begin position="7"/>
        <end position="25"/>
    </location>
</feature>
<keyword evidence="1" id="KW-0812">Transmembrane</keyword>
<reference evidence="3 4" key="1">
    <citation type="submission" date="2019-04" db="EMBL/GenBank/DDBJ databases">
        <authorList>
            <consortium name="Pathogen Informatics"/>
        </authorList>
    </citation>
    <scope>NUCLEOTIDE SEQUENCE [LARGE SCALE GENOMIC DNA]</scope>
    <source>
        <strain evidence="3 4">GPSC211</strain>
    </source>
</reference>
<dbReference type="EMBL" id="CAASRX010000009">
    <property type="protein sequence ID" value="VNH01178.1"/>
    <property type="molecule type" value="Genomic_DNA"/>
</dbReference>
<dbReference type="Proteomes" id="UP001184693">
    <property type="component" value="Unassembled WGS sequence"/>
</dbReference>
<sequence>MSDNLKAYIFLLGFLILAGIAIFILPQGHFFSVSALVLGCIPLFISIYYFAKIKLLGFYELLKELLDKIKGI</sequence>
<dbReference type="RefSeq" id="WP_001282606.1">
    <property type="nucleotide sequence ID" value="NZ_AP026918.1"/>
</dbReference>
<evidence type="ECO:0000313" key="2">
    <source>
        <dbReference type="EMBL" id="MDS8038813.1"/>
    </source>
</evidence>
<proteinExistence type="predicted"/>
<organism evidence="3 4">
    <name type="scientific">Streptococcus pneumoniae</name>
    <dbReference type="NCBI Taxonomy" id="1313"/>
    <lineage>
        <taxon>Bacteria</taxon>
        <taxon>Bacillati</taxon>
        <taxon>Bacillota</taxon>
        <taxon>Bacilli</taxon>
        <taxon>Lactobacillales</taxon>
        <taxon>Streptococcaceae</taxon>
        <taxon>Streptococcus</taxon>
    </lineage>
</organism>
<gene>
    <name evidence="2" type="ORF">RLG82_07400</name>
    <name evidence="3" type="ORF">SAMEA3353485_00994</name>
</gene>
<dbReference type="Proteomes" id="UP000310818">
    <property type="component" value="Unassembled WGS sequence"/>
</dbReference>
<reference evidence="2" key="2">
    <citation type="submission" date="2023-06" db="EMBL/GenBank/DDBJ databases">
        <title>PCVPA Blantyre Malawi Pneumococcal carriage surveillance isolates.</title>
        <authorList>
            <person name="Obolski U."/>
            <person name="Swarthout T.D."/>
            <person name="Kalizang'Oma A."/>
            <person name="Mwalukomo T.S."/>
            <person name="Cave R."/>
            <person name="Brown C."/>
            <person name="Cornick J."/>
            <person name="Kamng'Ona A."/>
            <person name="Msefula J."/>
            <person name="French N."/>
            <person name="Hyderman R."/>
        </authorList>
    </citation>
    <scope>NUCLEOTIDE SEQUENCE</scope>
    <source>
        <strain evidence="2">BVY8TH</strain>
    </source>
</reference>
<evidence type="ECO:0000256" key="1">
    <source>
        <dbReference type="SAM" id="Phobius"/>
    </source>
</evidence>
<accession>A0A0F7YFW8</accession>
<keyword evidence="1" id="KW-0472">Membrane</keyword>
<keyword evidence="1" id="KW-1133">Transmembrane helix</keyword>
<comment type="caution">
    <text evidence="3">The sequence shown here is derived from an EMBL/GenBank/DDBJ whole genome shotgun (WGS) entry which is preliminary data.</text>
</comment>
<dbReference type="AlphaFoldDB" id="A0A0F7YFW8"/>